<organism evidence="1">
    <name type="scientific">Arundo donax</name>
    <name type="common">Giant reed</name>
    <name type="synonym">Donax arundinaceus</name>
    <dbReference type="NCBI Taxonomy" id="35708"/>
    <lineage>
        <taxon>Eukaryota</taxon>
        <taxon>Viridiplantae</taxon>
        <taxon>Streptophyta</taxon>
        <taxon>Embryophyta</taxon>
        <taxon>Tracheophyta</taxon>
        <taxon>Spermatophyta</taxon>
        <taxon>Magnoliopsida</taxon>
        <taxon>Liliopsida</taxon>
        <taxon>Poales</taxon>
        <taxon>Poaceae</taxon>
        <taxon>PACMAD clade</taxon>
        <taxon>Arundinoideae</taxon>
        <taxon>Arundineae</taxon>
        <taxon>Arundo</taxon>
    </lineage>
</organism>
<proteinExistence type="predicted"/>
<sequence>MILPINSQHKLECNQVTEGRCSRTLIKLKK</sequence>
<dbReference type="EMBL" id="GBRH01253659">
    <property type="protein sequence ID" value="JAD44236.1"/>
    <property type="molecule type" value="Transcribed_RNA"/>
</dbReference>
<name>A0A0A8ZZG2_ARUDO</name>
<evidence type="ECO:0000313" key="1">
    <source>
        <dbReference type="EMBL" id="JAD44236.1"/>
    </source>
</evidence>
<accession>A0A0A8ZZG2</accession>
<reference evidence="1" key="2">
    <citation type="journal article" date="2015" name="Data Brief">
        <title>Shoot transcriptome of the giant reed, Arundo donax.</title>
        <authorList>
            <person name="Barrero R.A."/>
            <person name="Guerrero F.D."/>
            <person name="Moolhuijzen P."/>
            <person name="Goolsby J.A."/>
            <person name="Tidwell J."/>
            <person name="Bellgard S.E."/>
            <person name="Bellgard M.I."/>
        </authorList>
    </citation>
    <scope>NUCLEOTIDE SEQUENCE</scope>
    <source>
        <tissue evidence="1">Shoot tissue taken approximately 20 cm above the soil surface</tissue>
    </source>
</reference>
<reference evidence="1" key="1">
    <citation type="submission" date="2014-09" db="EMBL/GenBank/DDBJ databases">
        <authorList>
            <person name="Magalhaes I.L.F."/>
            <person name="Oliveira U."/>
            <person name="Santos F.R."/>
            <person name="Vidigal T.H.D.A."/>
            <person name="Brescovit A.D."/>
            <person name="Santos A.J."/>
        </authorList>
    </citation>
    <scope>NUCLEOTIDE SEQUENCE</scope>
    <source>
        <tissue evidence="1">Shoot tissue taken approximately 20 cm above the soil surface</tissue>
    </source>
</reference>
<dbReference type="AlphaFoldDB" id="A0A0A8ZZG2"/>
<protein>
    <submittedName>
        <fullName evidence="1">Uncharacterized protein</fullName>
    </submittedName>
</protein>